<protein>
    <submittedName>
        <fullName evidence="1">Uncharacterized protein</fullName>
    </submittedName>
</protein>
<keyword evidence="2" id="KW-1185">Reference proteome</keyword>
<reference evidence="1" key="2">
    <citation type="submission" date="2025-09" db="UniProtKB">
        <authorList>
            <consortium name="Ensembl"/>
        </authorList>
    </citation>
    <scope>IDENTIFICATION</scope>
</reference>
<evidence type="ECO:0000313" key="1">
    <source>
        <dbReference type="Ensembl" id="ENSSRHP00000065951.1"/>
    </source>
</evidence>
<name>A0A673KN15_9TELE</name>
<accession>A0A673KN15</accession>
<dbReference type="Proteomes" id="UP000472270">
    <property type="component" value="Unassembled WGS sequence"/>
</dbReference>
<organism evidence="1 2">
    <name type="scientific">Sinocyclocheilus rhinocerous</name>
    <dbReference type="NCBI Taxonomy" id="307959"/>
    <lineage>
        <taxon>Eukaryota</taxon>
        <taxon>Metazoa</taxon>
        <taxon>Chordata</taxon>
        <taxon>Craniata</taxon>
        <taxon>Vertebrata</taxon>
        <taxon>Euteleostomi</taxon>
        <taxon>Actinopterygii</taxon>
        <taxon>Neopterygii</taxon>
        <taxon>Teleostei</taxon>
        <taxon>Ostariophysi</taxon>
        <taxon>Cypriniformes</taxon>
        <taxon>Cyprinidae</taxon>
        <taxon>Cyprininae</taxon>
        <taxon>Sinocyclocheilus</taxon>
    </lineage>
</organism>
<dbReference type="AlphaFoldDB" id="A0A673KN15"/>
<sequence>MFIEQQITVRFNPCATPFPGPSPPMESSESCLGFTTPYRLGTEIPGLLTTLLWMSKTPQTCSNQSKLVFFIPNFLFFHISSREEKSHHPLEELVHELNGEWYHIYLQIKTERRGQLYV</sequence>
<dbReference type="Ensembl" id="ENSSRHT00000067762.1">
    <property type="protein sequence ID" value="ENSSRHP00000065951.1"/>
    <property type="gene ID" value="ENSSRHG00000032819.1"/>
</dbReference>
<proteinExistence type="predicted"/>
<reference evidence="1" key="1">
    <citation type="submission" date="2025-08" db="UniProtKB">
        <authorList>
            <consortium name="Ensembl"/>
        </authorList>
    </citation>
    <scope>IDENTIFICATION</scope>
</reference>
<evidence type="ECO:0000313" key="2">
    <source>
        <dbReference type="Proteomes" id="UP000472270"/>
    </source>
</evidence>